<evidence type="ECO:0000313" key="2">
    <source>
        <dbReference type="EMBL" id="KAL2734459.1"/>
    </source>
</evidence>
<sequence length="179" mass="21172">MARRVGGEWGVGCVMGSGDGRRVLEIGFQSNCPRICINVPPHAEALVGRTIEENEPKSFLRGHGTRNIVGNIDDMRFKGVGRENEREQENKRAKEEEEEEKREEEEEEKREEEEEEEKREEEEEEEKREEEEEEEKREEEEDDDDEEEEKRNRKRKRKKKKELRSLARSTSSVASHISE</sequence>
<proteinExistence type="predicted"/>
<dbReference type="AlphaFoldDB" id="A0ABD2BPE9"/>
<reference evidence="2 3" key="1">
    <citation type="journal article" date="2024" name="Ann. Entomol. Soc. Am.">
        <title>Genomic analyses of the southern and eastern yellowjacket wasps (Hymenoptera: Vespidae) reveal evolutionary signatures of social life.</title>
        <authorList>
            <person name="Catto M.A."/>
            <person name="Caine P.B."/>
            <person name="Orr S.E."/>
            <person name="Hunt B.G."/>
            <person name="Goodisman M.A.D."/>
        </authorList>
    </citation>
    <scope>NUCLEOTIDE SEQUENCE [LARGE SCALE GENOMIC DNA]</scope>
    <source>
        <strain evidence="2">233</strain>
        <tissue evidence="2">Head and thorax</tissue>
    </source>
</reference>
<feature type="compositionally biased region" description="Acidic residues" evidence="1">
    <location>
        <begin position="96"/>
        <end position="148"/>
    </location>
</feature>
<feature type="compositionally biased region" description="Polar residues" evidence="1">
    <location>
        <begin position="167"/>
        <end position="179"/>
    </location>
</feature>
<feature type="compositionally biased region" description="Basic residues" evidence="1">
    <location>
        <begin position="152"/>
        <end position="162"/>
    </location>
</feature>
<comment type="caution">
    <text evidence="2">The sequence shown here is derived from an EMBL/GenBank/DDBJ whole genome shotgun (WGS) entry which is preliminary data.</text>
</comment>
<feature type="compositionally biased region" description="Basic and acidic residues" evidence="1">
    <location>
        <begin position="73"/>
        <end position="95"/>
    </location>
</feature>
<keyword evidence="3" id="KW-1185">Reference proteome</keyword>
<dbReference type="EMBL" id="JAUDFV010000074">
    <property type="protein sequence ID" value="KAL2734459.1"/>
    <property type="molecule type" value="Genomic_DNA"/>
</dbReference>
<name>A0ABD2BPE9_VESSQ</name>
<feature type="region of interest" description="Disordered" evidence="1">
    <location>
        <begin position="71"/>
        <end position="179"/>
    </location>
</feature>
<organism evidence="2 3">
    <name type="scientific">Vespula squamosa</name>
    <name type="common">Southern yellow jacket</name>
    <name type="synonym">Wasp</name>
    <dbReference type="NCBI Taxonomy" id="30214"/>
    <lineage>
        <taxon>Eukaryota</taxon>
        <taxon>Metazoa</taxon>
        <taxon>Ecdysozoa</taxon>
        <taxon>Arthropoda</taxon>
        <taxon>Hexapoda</taxon>
        <taxon>Insecta</taxon>
        <taxon>Pterygota</taxon>
        <taxon>Neoptera</taxon>
        <taxon>Endopterygota</taxon>
        <taxon>Hymenoptera</taxon>
        <taxon>Apocrita</taxon>
        <taxon>Aculeata</taxon>
        <taxon>Vespoidea</taxon>
        <taxon>Vespidae</taxon>
        <taxon>Vespinae</taxon>
        <taxon>Vespula</taxon>
    </lineage>
</organism>
<gene>
    <name evidence="2" type="ORF">V1478_004157</name>
</gene>
<evidence type="ECO:0000313" key="3">
    <source>
        <dbReference type="Proteomes" id="UP001607302"/>
    </source>
</evidence>
<protein>
    <submittedName>
        <fullName evidence="2">Uncharacterized protein</fullName>
    </submittedName>
</protein>
<dbReference type="Proteomes" id="UP001607302">
    <property type="component" value="Unassembled WGS sequence"/>
</dbReference>
<evidence type="ECO:0000256" key="1">
    <source>
        <dbReference type="SAM" id="MobiDB-lite"/>
    </source>
</evidence>
<accession>A0ABD2BPE9</accession>